<dbReference type="EMBL" id="LT828648">
    <property type="protein sequence ID" value="SLM49823.1"/>
    <property type="molecule type" value="Genomic_DNA"/>
</dbReference>
<gene>
    <name evidence="1" type="ORF">NSJP_3656</name>
</gene>
<dbReference type="RefSeq" id="WP_080887992.1">
    <property type="nucleotide sequence ID" value="NZ_LT828648.1"/>
</dbReference>
<dbReference type="OrthoDB" id="9795737at2"/>
<keyword evidence="2" id="KW-1185">Reference proteome</keyword>
<dbReference type="STRING" id="1325564.NSJP_3656"/>
<organism evidence="1 2">
    <name type="scientific">Nitrospira japonica</name>
    <dbReference type="NCBI Taxonomy" id="1325564"/>
    <lineage>
        <taxon>Bacteria</taxon>
        <taxon>Pseudomonadati</taxon>
        <taxon>Nitrospirota</taxon>
        <taxon>Nitrospiria</taxon>
        <taxon>Nitrospirales</taxon>
        <taxon>Nitrospiraceae</taxon>
        <taxon>Nitrospira</taxon>
    </lineage>
</organism>
<reference evidence="1 2" key="1">
    <citation type="submission" date="2017-03" db="EMBL/GenBank/DDBJ databases">
        <authorList>
            <person name="Afonso C.L."/>
            <person name="Miller P.J."/>
            <person name="Scott M.A."/>
            <person name="Spackman E."/>
            <person name="Goraichik I."/>
            <person name="Dimitrov K.M."/>
            <person name="Suarez D.L."/>
            <person name="Swayne D.E."/>
        </authorList>
    </citation>
    <scope>NUCLEOTIDE SEQUENCE [LARGE SCALE GENOMIC DNA]</scope>
    <source>
        <strain evidence="1">Genome sequencing of Nitrospira japonica strain NJ11</strain>
    </source>
</reference>
<dbReference type="Proteomes" id="UP000192042">
    <property type="component" value="Chromosome I"/>
</dbReference>
<sequence>MPTYIIQSQWTDQGIRNVKDAAKRLDLGRKTLKEMGGDIKAFYLTTGSYDMLAIVDVPDDATLAKHLLWLGSQGNLRTQTVKAFTEDEFRGIIGGLT</sequence>
<evidence type="ECO:0000313" key="2">
    <source>
        <dbReference type="Proteomes" id="UP000192042"/>
    </source>
</evidence>
<dbReference type="KEGG" id="nja:NSJP_3656"/>
<dbReference type="AlphaFoldDB" id="A0A1W1IAN2"/>
<evidence type="ECO:0008006" key="3">
    <source>
        <dbReference type="Google" id="ProtNLM"/>
    </source>
</evidence>
<protein>
    <recommendedName>
        <fullName evidence="3">GYD family protein</fullName>
    </recommendedName>
</protein>
<dbReference type="Pfam" id="PF08734">
    <property type="entry name" value="GYD"/>
    <property type="match status" value="1"/>
</dbReference>
<name>A0A1W1IAN2_9BACT</name>
<dbReference type="InterPro" id="IPR014845">
    <property type="entry name" value="GYD/TTHA1554"/>
</dbReference>
<evidence type="ECO:0000313" key="1">
    <source>
        <dbReference type="EMBL" id="SLM49823.1"/>
    </source>
</evidence>
<proteinExistence type="predicted"/>
<accession>A0A1W1IAN2</accession>